<evidence type="ECO:0000256" key="3">
    <source>
        <dbReference type="ARBA" id="ARBA00022723"/>
    </source>
</evidence>
<dbReference type="NCBIfam" id="TIGR02109">
    <property type="entry name" value="PQQ_syn_pqqE"/>
    <property type="match status" value="1"/>
</dbReference>
<organism evidence="9 10">
    <name type="scientific">Malaciobacter pacificus</name>
    <dbReference type="NCBI Taxonomy" id="1080223"/>
    <lineage>
        <taxon>Bacteria</taxon>
        <taxon>Pseudomonadati</taxon>
        <taxon>Campylobacterota</taxon>
        <taxon>Epsilonproteobacteria</taxon>
        <taxon>Campylobacterales</taxon>
        <taxon>Arcobacteraceae</taxon>
        <taxon>Malaciobacter</taxon>
    </lineage>
</organism>
<sequence length="376" mass="42356">MSTNEKVNDIKPPLWVLLELTHKCPLECTYCYNQLDFANTKDEMIKEDWFRVMEEVRELGAVQLGISGGEPLLNKDIVEIVAKASELGFYTNLITSGVGAPEGIIGKLKDAGLKTVQLGIQSHDKDTMTLVTNHKGAYEQKLKIAKEIKDAGLQLIVNTCITRQNIHQVGEIIEFADETLDADYLEIANIQYYGWALQNVNALLPNKEQLTKAKEVTDKYRSKKKDMKAFFVVPDYFADRPKACMNGLGTTFLTINPDGMALPCNTANTMPIQWPNVKNSSIKEIWFDSEQFNHFRGDSWMSEPCRTCDERDKDFGGCRCQAYALTGDMHATDPVCSKSPDHGVIEKKIADSVKFANQDLVYRNKKNSLAFINKTF</sequence>
<dbReference type="CDD" id="cd01335">
    <property type="entry name" value="Radical_SAM"/>
    <property type="match status" value="1"/>
</dbReference>
<dbReference type="InterPro" id="IPR050377">
    <property type="entry name" value="Radical_SAM_PqqE_MftC-like"/>
</dbReference>
<keyword evidence="1 8" id="KW-0004">4Fe-4S</keyword>
<dbReference type="GO" id="GO:0009975">
    <property type="term" value="F:cyclase activity"/>
    <property type="evidence" value="ECO:0007669"/>
    <property type="project" value="UniProtKB-UniRule"/>
</dbReference>
<dbReference type="CDD" id="cd21119">
    <property type="entry name" value="SPASM_PqqE"/>
    <property type="match status" value="1"/>
</dbReference>
<dbReference type="InterPro" id="IPR007197">
    <property type="entry name" value="rSAM"/>
</dbReference>
<dbReference type="PROSITE" id="PS51918">
    <property type="entry name" value="RADICAL_SAM"/>
    <property type="match status" value="1"/>
</dbReference>
<dbReference type="PIRSF" id="PIRSF037420">
    <property type="entry name" value="PQQ_syn_pqqE"/>
    <property type="match status" value="1"/>
</dbReference>
<name>A0A5C2H7U7_9BACT</name>
<dbReference type="EC" id="1.21.98.4" evidence="8"/>
<dbReference type="GO" id="GO:0018189">
    <property type="term" value="P:pyrroloquinoline quinone biosynthetic process"/>
    <property type="evidence" value="ECO:0007669"/>
    <property type="project" value="UniProtKB-UniRule"/>
</dbReference>
<feature type="binding site" evidence="8">
    <location>
        <position position="31"/>
    </location>
    <ligand>
        <name>[4Fe-4S] cluster</name>
        <dbReference type="ChEBI" id="CHEBI:49883"/>
        <note>4Fe-4S-S-AdoMet</note>
    </ligand>
</feature>
<reference evidence="9 10" key="2">
    <citation type="submission" date="2019-09" db="EMBL/GenBank/DDBJ databases">
        <title>Complete genome sequencing of four Arcobacter species reveals a diverse suite of mobile elements.</title>
        <authorList>
            <person name="Miller W.G."/>
            <person name="Yee E."/>
            <person name="Bono J.L."/>
        </authorList>
    </citation>
    <scope>NUCLEOTIDE SEQUENCE [LARGE SCALE GENOMIC DNA]</scope>
    <source>
        <strain evidence="9 10">LMG 26638</strain>
    </source>
</reference>
<dbReference type="OrthoDB" id="9782387at2"/>
<comment type="function">
    <text evidence="8">Catalyzes the cross-linking of a glutamate residue and a tyrosine residue in the PqqA protein as part of the biosynthesis of pyrroloquinoline quinone (PQQ).</text>
</comment>
<dbReference type="SUPFAM" id="SSF102114">
    <property type="entry name" value="Radical SAM enzymes"/>
    <property type="match status" value="1"/>
</dbReference>
<keyword evidence="4 8" id="KW-0884">PQQ biosynthesis</keyword>
<accession>A0A5C2H7U7</accession>
<feature type="binding site" evidence="8">
    <location>
        <position position="24"/>
    </location>
    <ligand>
        <name>[4Fe-4S] cluster</name>
        <dbReference type="ChEBI" id="CHEBI:49883"/>
        <note>4Fe-4S-S-AdoMet</note>
    </ligand>
</feature>
<evidence type="ECO:0000313" key="9">
    <source>
        <dbReference type="EMBL" id="QEP33555.1"/>
    </source>
</evidence>
<keyword evidence="10" id="KW-1185">Reference proteome</keyword>
<comment type="cofactor">
    <cofactor evidence="8">
        <name>[4Fe-4S] cluster</name>
        <dbReference type="ChEBI" id="CHEBI:49883"/>
    </cofactor>
    <text evidence="8">Binds 1 [4Fe-4S] cluster. The cluster is coordinated with 3 cysteines and an exchangeable S-adenosyl-L-methionine.</text>
</comment>
<dbReference type="InterPro" id="IPR013785">
    <property type="entry name" value="Aldolase_TIM"/>
</dbReference>
<dbReference type="SFLD" id="SFLDG01067">
    <property type="entry name" value="SPASM/twitch_domain_containing"/>
    <property type="match status" value="1"/>
</dbReference>
<dbReference type="AlphaFoldDB" id="A0A5C2H7U7"/>
<dbReference type="GO" id="GO:0016874">
    <property type="term" value="F:ligase activity"/>
    <property type="evidence" value="ECO:0007669"/>
    <property type="project" value="UniProtKB-KW"/>
</dbReference>
<evidence type="ECO:0000256" key="8">
    <source>
        <dbReference type="HAMAP-Rule" id="MF_00660"/>
    </source>
</evidence>
<dbReference type="GO" id="GO:0051539">
    <property type="term" value="F:4 iron, 4 sulfur cluster binding"/>
    <property type="evidence" value="ECO:0007669"/>
    <property type="project" value="UniProtKB-KW"/>
</dbReference>
<keyword evidence="3 8" id="KW-0479">Metal-binding</keyword>
<dbReference type="InterPro" id="IPR058240">
    <property type="entry name" value="rSAM_sf"/>
</dbReference>
<keyword evidence="9" id="KW-0436">Ligase</keyword>
<dbReference type="InterPro" id="IPR011843">
    <property type="entry name" value="PQQ_synth_PqqE_bac"/>
</dbReference>
<keyword evidence="7 8" id="KW-0411">Iron-sulfur</keyword>
<keyword evidence="6 8" id="KW-0408">Iron</keyword>
<evidence type="ECO:0000256" key="2">
    <source>
        <dbReference type="ARBA" id="ARBA00022691"/>
    </source>
</evidence>
<gene>
    <name evidence="8 9" type="primary">pqqE</name>
    <name evidence="9" type="ORF">APAC_0394</name>
</gene>
<evidence type="ECO:0000256" key="6">
    <source>
        <dbReference type="ARBA" id="ARBA00023004"/>
    </source>
</evidence>
<dbReference type="Pfam" id="PF13186">
    <property type="entry name" value="SPASM"/>
    <property type="match status" value="1"/>
</dbReference>
<dbReference type="GO" id="GO:1904047">
    <property type="term" value="F:S-adenosyl-L-methionine binding"/>
    <property type="evidence" value="ECO:0007669"/>
    <property type="project" value="UniProtKB-UniRule"/>
</dbReference>
<dbReference type="NCBIfam" id="TIGR04085">
    <property type="entry name" value="rSAM_more_4Fe4S"/>
    <property type="match status" value="1"/>
</dbReference>
<dbReference type="PANTHER" id="PTHR11228">
    <property type="entry name" value="RADICAL SAM DOMAIN PROTEIN"/>
    <property type="match status" value="1"/>
</dbReference>
<dbReference type="Proteomes" id="UP000322726">
    <property type="component" value="Chromosome"/>
</dbReference>
<reference evidence="10" key="1">
    <citation type="submission" date="2019-09" db="EMBL/GenBank/DDBJ databases">
        <title>Complete genome sequencing of four Arcobacter species reveals a diverse suite of mobile elements.</title>
        <authorList>
            <person name="On S.L.W."/>
            <person name="Miller W.G."/>
            <person name="Biggs P."/>
            <person name="Cornelius A."/>
            <person name="Vandamme P."/>
        </authorList>
    </citation>
    <scope>NUCLEOTIDE SEQUENCE [LARGE SCALE GENOMIC DNA]</scope>
    <source>
        <strain evidence="10">LMG 26638</strain>
    </source>
</reference>
<keyword evidence="5 8" id="KW-0560">Oxidoreductase</keyword>
<keyword evidence="2 8" id="KW-0949">S-adenosyl-L-methionine</keyword>
<dbReference type="HAMAP" id="MF_00660">
    <property type="entry name" value="PqqE"/>
    <property type="match status" value="1"/>
</dbReference>
<evidence type="ECO:0000256" key="7">
    <source>
        <dbReference type="ARBA" id="ARBA00023014"/>
    </source>
</evidence>
<dbReference type="InterPro" id="IPR023885">
    <property type="entry name" value="4Fe4S-binding_SPASM_dom"/>
</dbReference>
<feature type="binding site" evidence="8">
    <location>
        <position position="28"/>
    </location>
    <ligand>
        <name>[4Fe-4S] cluster</name>
        <dbReference type="ChEBI" id="CHEBI:49883"/>
        <note>4Fe-4S-S-AdoMet</note>
    </ligand>
</feature>
<comment type="pathway">
    <text evidence="8">Cofactor biosynthesis; pyrroloquinoline quinone biosynthesis.</text>
</comment>
<comment type="catalytic activity">
    <reaction evidence="8">
        <text>[PQQ precursor protein] + S-adenosyl-L-methionine = E-Y cross-linked-[PQQ precursor protein] + 5'-deoxyadenosine + L-methionine + H(+)</text>
        <dbReference type="Rhea" id="RHEA:56836"/>
        <dbReference type="Rhea" id="RHEA-COMP:14800"/>
        <dbReference type="Rhea" id="RHEA-COMP:14801"/>
        <dbReference type="ChEBI" id="CHEBI:15378"/>
        <dbReference type="ChEBI" id="CHEBI:17319"/>
        <dbReference type="ChEBI" id="CHEBI:57844"/>
        <dbReference type="ChEBI" id="CHEBI:59789"/>
        <dbReference type="ChEBI" id="CHEBI:141026"/>
        <dbReference type="ChEBI" id="CHEBI:141027"/>
        <dbReference type="EC" id="1.21.98.4"/>
    </reaction>
</comment>
<proteinExistence type="inferred from homology"/>
<dbReference type="GO" id="GO:0005506">
    <property type="term" value="F:iron ion binding"/>
    <property type="evidence" value="ECO:0007669"/>
    <property type="project" value="UniProtKB-UniRule"/>
</dbReference>
<evidence type="ECO:0000256" key="4">
    <source>
        <dbReference type="ARBA" id="ARBA00022905"/>
    </source>
</evidence>
<dbReference type="PANTHER" id="PTHR11228:SF7">
    <property type="entry name" value="PQQA PEPTIDE CYCLASE"/>
    <property type="match status" value="1"/>
</dbReference>
<dbReference type="UniPathway" id="UPA00539"/>
<dbReference type="Gene3D" id="3.20.20.70">
    <property type="entry name" value="Aldolase class I"/>
    <property type="match status" value="1"/>
</dbReference>
<dbReference type="RefSeq" id="WP_130232519.1">
    <property type="nucleotide sequence ID" value="NZ_BMEF01000010.1"/>
</dbReference>
<evidence type="ECO:0000256" key="5">
    <source>
        <dbReference type="ARBA" id="ARBA00023002"/>
    </source>
</evidence>
<dbReference type="SFLD" id="SFLDF00280">
    <property type="entry name" value="coenzyme_PQQ_synthesis_protein"/>
    <property type="match status" value="1"/>
</dbReference>
<evidence type="ECO:0000313" key="10">
    <source>
        <dbReference type="Proteomes" id="UP000322726"/>
    </source>
</evidence>
<evidence type="ECO:0000256" key="1">
    <source>
        <dbReference type="ARBA" id="ARBA00022485"/>
    </source>
</evidence>
<protein>
    <recommendedName>
        <fullName evidence="8">PqqA peptide cyclase</fullName>
        <ecNumber evidence="8">1.21.98.4</ecNumber>
    </recommendedName>
    <alternativeName>
        <fullName evidence="8">Coenzyme PQQ synthesis protein E</fullName>
    </alternativeName>
</protein>
<dbReference type="InterPro" id="IPR017200">
    <property type="entry name" value="PqqE-like"/>
</dbReference>
<dbReference type="GO" id="GO:0016491">
    <property type="term" value="F:oxidoreductase activity"/>
    <property type="evidence" value="ECO:0007669"/>
    <property type="project" value="UniProtKB-KW"/>
</dbReference>
<comment type="similarity">
    <text evidence="8">Belongs to the radical SAM superfamily. PqqE family.</text>
</comment>
<reference evidence="9 10" key="3">
    <citation type="submission" date="2019-09" db="EMBL/GenBank/DDBJ databases">
        <title>Taxonomic note: a critical rebuttal of the proposed division of the genus Arcobacter into six genera, emended descriptions of Arcobacter anaerophilus and the genus Arcobacter, and an assessment of genus-level boundaries for Epsilonproteobacteria using in silico genomic comparator tools.</title>
        <authorList>
            <person name="On S.L.W."/>
            <person name="Miller W.G."/>
            <person name="Biggs P."/>
            <person name="Cornelius A."/>
            <person name="Vandamme P."/>
        </authorList>
    </citation>
    <scope>NUCLEOTIDE SEQUENCE [LARGE SCALE GENOMIC DNA]</scope>
    <source>
        <strain evidence="9 10">LMG 26638</strain>
    </source>
</reference>
<dbReference type="SFLD" id="SFLDS00029">
    <property type="entry name" value="Radical_SAM"/>
    <property type="match status" value="1"/>
</dbReference>
<dbReference type="KEGG" id="apai:APAC_0394"/>
<dbReference type="EMBL" id="CP035928">
    <property type="protein sequence ID" value="QEP33555.1"/>
    <property type="molecule type" value="Genomic_DNA"/>
</dbReference>
<dbReference type="Pfam" id="PF04055">
    <property type="entry name" value="Radical_SAM"/>
    <property type="match status" value="1"/>
</dbReference>
<comment type="subunit">
    <text evidence="8">Interacts with PqqD. The interaction is necessary for activity of PqqE.</text>
</comment>
<dbReference type="SFLD" id="SFLDG01386">
    <property type="entry name" value="main_SPASM_domain-containing"/>
    <property type="match status" value="1"/>
</dbReference>